<feature type="compositionally biased region" description="Polar residues" evidence="4">
    <location>
        <begin position="1"/>
        <end position="10"/>
    </location>
</feature>
<feature type="repeat" description="WD" evidence="3">
    <location>
        <begin position="488"/>
        <end position="529"/>
    </location>
</feature>
<dbReference type="Pfam" id="PF00400">
    <property type="entry name" value="WD40"/>
    <property type="match status" value="9"/>
</dbReference>
<protein>
    <recommendedName>
        <fullName evidence="5">APAF-1 helical domain-containing protein</fullName>
    </recommendedName>
</protein>
<organism evidence="6 7">
    <name type="scientific">Chlamydomonas eustigma</name>
    <dbReference type="NCBI Taxonomy" id="1157962"/>
    <lineage>
        <taxon>Eukaryota</taxon>
        <taxon>Viridiplantae</taxon>
        <taxon>Chlorophyta</taxon>
        <taxon>core chlorophytes</taxon>
        <taxon>Chlorophyceae</taxon>
        <taxon>CS clade</taxon>
        <taxon>Chlamydomonadales</taxon>
        <taxon>Chlamydomonadaceae</taxon>
        <taxon>Chlamydomonas</taxon>
    </lineage>
</organism>
<dbReference type="SUPFAM" id="SSF50998">
    <property type="entry name" value="Quinoprotein alcohol dehydrogenase-like"/>
    <property type="match status" value="1"/>
</dbReference>
<dbReference type="Pfam" id="PF17908">
    <property type="entry name" value="APAF1_C"/>
    <property type="match status" value="1"/>
</dbReference>
<feature type="repeat" description="WD" evidence="3">
    <location>
        <begin position="705"/>
        <end position="746"/>
    </location>
</feature>
<dbReference type="PRINTS" id="PR00320">
    <property type="entry name" value="GPROTEINBRPT"/>
</dbReference>
<dbReference type="PROSITE" id="PS50294">
    <property type="entry name" value="WD_REPEATS_REGION"/>
    <property type="match status" value="6"/>
</dbReference>
<dbReference type="Gene3D" id="2.130.10.10">
    <property type="entry name" value="YVTN repeat-like/Quinoprotein amine dehydrogenase"/>
    <property type="match status" value="4"/>
</dbReference>
<comment type="caution">
    <text evidence="6">The sequence shown here is derived from an EMBL/GenBank/DDBJ whole genome shotgun (WGS) entry which is preliminary data.</text>
</comment>
<dbReference type="InterPro" id="IPR015943">
    <property type="entry name" value="WD40/YVTN_repeat-like_dom_sf"/>
</dbReference>
<dbReference type="InterPro" id="IPR001680">
    <property type="entry name" value="WD40_rpt"/>
</dbReference>
<dbReference type="Gene3D" id="1.10.10.10">
    <property type="entry name" value="Winged helix-like DNA-binding domain superfamily/Winged helix DNA-binding domain"/>
    <property type="match status" value="1"/>
</dbReference>
<feature type="compositionally biased region" description="Polar residues" evidence="4">
    <location>
        <begin position="40"/>
        <end position="52"/>
    </location>
</feature>
<dbReference type="PANTHER" id="PTHR19848:SF8">
    <property type="entry name" value="F-BOX AND WD REPEAT DOMAIN CONTAINING 7"/>
    <property type="match status" value="1"/>
</dbReference>
<dbReference type="OrthoDB" id="538223at2759"/>
<feature type="compositionally biased region" description="Polar residues" evidence="4">
    <location>
        <begin position="77"/>
        <end position="86"/>
    </location>
</feature>
<dbReference type="InterPro" id="IPR041452">
    <property type="entry name" value="APAF1_C"/>
</dbReference>
<dbReference type="SMART" id="SM00320">
    <property type="entry name" value="WD40"/>
    <property type="match status" value="15"/>
</dbReference>
<dbReference type="InterPro" id="IPR036322">
    <property type="entry name" value="WD40_repeat_dom_sf"/>
</dbReference>
<feature type="repeat" description="WD" evidence="3">
    <location>
        <begin position="621"/>
        <end position="662"/>
    </location>
</feature>
<dbReference type="CDD" id="cd00200">
    <property type="entry name" value="WD40"/>
    <property type="match status" value="1"/>
</dbReference>
<accession>A0A250X903</accession>
<dbReference type="PANTHER" id="PTHR19848">
    <property type="entry name" value="WD40 REPEAT PROTEIN"/>
    <property type="match status" value="1"/>
</dbReference>
<evidence type="ECO:0000256" key="3">
    <source>
        <dbReference type="PROSITE-ProRule" id="PRU00221"/>
    </source>
</evidence>
<evidence type="ECO:0000259" key="5">
    <source>
        <dbReference type="Pfam" id="PF17908"/>
    </source>
</evidence>
<feature type="repeat" description="WD" evidence="3">
    <location>
        <begin position="530"/>
        <end position="571"/>
    </location>
</feature>
<keyword evidence="7" id="KW-1185">Reference proteome</keyword>
<dbReference type="PROSITE" id="PS00678">
    <property type="entry name" value="WD_REPEATS_1"/>
    <property type="match status" value="5"/>
</dbReference>
<evidence type="ECO:0000313" key="6">
    <source>
        <dbReference type="EMBL" id="GAX79554.1"/>
    </source>
</evidence>
<dbReference type="InterPro" id="IPR011047">
    <property type="entry name" value="Quinoprotein_ADH-like_sf"/>
</dbReference>
<evidence type="ECO:0000256" key="1">
    <source>
        <dbReference type="ARBA" id="ARBA00022574"/>
    </source>
</evidence>
<feature type="region of interest" description="Disordered" evidence="4">
    <location>
        <begin position="1"/>
        <end position="89"/>
    </location>
</feature>
<dbReference type="SUPFAM" id="SSF50978">
    <property type="entry name" value="WD40 repeat-like"/>
    <property type="match status" value="2"/>
</dbReference>
<sequence length="1154" mass="124005">MGSANSQTKKFTVKEDVSVPRADGDAGSNNRTPAGLVIKSSASFTPQPQQHLTAPALQENISSPSKPAKSLQDDKYQASSAVSPSHLSPIRMSMCSDDAGFGEASGYAICNSLFPPVGNIKNASCGSDRCLHEDAYSKLMASFTARPSSFEEPRGSQVMGLVGPSRLSTTAMHKGVSNLELVSEFSNLPSHLQPFYKRLGILPADASAPLPMLMKLWSKESLKKTEEIVEELSSLKLVRVAILDDGSAWCLLATEHLSRLQALYADALPQVHRQLISSYTGNGHIKLKNIVDDGYILQNLSYHLLCGDCAADLRELLIDPTWIEGKLHTCGIAATVQDFRRYLGMHEADADIKLILHAFMLSLGCCMEHPSASMLRHQMLSRLMAKVAAQPPADTRMSEDTQLKRWYEEQAGMVAVDGVLSAGQHLVHLMPRSATLEQAGGLHRMTLRGHTGSVRKVVISPNGRDVVTVSEDGIAQVWDMNVGDCVMQLARDKPLTDVSISPDGLVCVVASEDGHCCVWDLESGKIRHVLKGHESKVNAVAIDRQGIRCVTVSDDKTARIWSLADGLCEQVLEGHGDGDGTLGLIFGVAISSDGTLTATVSDDFTCRVWDIDDDGECLNVLRGHTAWVTSVQFIGSTTDLITASHDHTARVWDASRGSCLHVLSGHTGRLNKVSVDAVGVYAVTCSDDYTARVWDLETGTCSRVLEGHSAWISDAAISRDGSHVVTVSGDETGIIWDAKSGNIISQLEGHSGIIRSVAMTSLGRFAVTASDDETVRVWDIRSRSLQKLDKHVGKVKMVKALQNERYVLSVGEDGQAIVWDVATGDLVHTLNDQTHAPLCFIHTCQDAMVATTVSADRSVSVWNAEQGTLISNVPSQLGSRVKDVAFDKAGKTAVVLLYEGSVSVLELASGALIKQLVKRGDRVMIAISGVLMSSCGRTVVTSSKTGSAHIWDIASGVVRGIIAKHGDGIVCMALNSNETLVATASFDHSVHLSALHDAECLATLQLPSAPILISFSPALGGLMLAVALDSNAVAVWDMSGTDQGPFMIPPHKGELTGMQFTPNGGMLATWGHGCTLRLWLTTSHHASNHVYTRKQRQVQFEEPVAFFMADAAINSCCFVGGGTKESNKEADIIAVGDASGHVHFLDFPREMQCL</sequence>
<dbReference type="InterPro" id="IPR019775">
    <property type="entry name" value="WD40_repeat_CS"/>
</dbReference>
<reference evidence="6 7" key="1">
    <citation type="submission" date="2017-08" db="EMBL/GenBank/DDBJ databases">
        <title>Acidophilic green algal genome provides insights into adaptation to an acidic environment.</title>
        <authorList>
            <person name="Hirooka S."/>
            <person name="Hirose Y."/>
            <person name="Kanesaki Y."/>
            <person name="Higuchi S."/>
            <person name="Fujiwara T."/>
            <person name="Onuma R."/>
            <person name="Era A."/>
            <person name="Ohbayashi R."/>
            <person name="Uzuka A."/>
            <person name="Nozaki H."/>
            <person name="Yoshikawa H."/>
            <person name="Miyagishima S.Y."/>
        </authorList>
    </citation>
    <scope>NUCLEOTIDE SEQUENCE [LARGE SCALE GENOMIC DNA]</scope>
    <source>
        <strain evidence="6 7">NIES-2499</strain>
    </source>
</reference>
<name>A0A250X903_9CHLO</name>
<feature type="domain" description="APAF-1 helical" evidence="5">
    <location>
        <begin position="268"/>
        <end position="344"/>
    </location>
</feature>
<evidence type="ECO:0000256" key="4">
    <source>
        <dbReference type="SAM" id="MobiDB-lite"/>
    </source>
</evidence>
<feature type="repeat" description="WD" evidence="3">
    <location>
        <begin position="747"/>
        <end position="788"/>
    </location>
</feature>
<dbReference type="InterPro" id="IPR036388">
    <property type="entry name" value="WH-like_DNA-bd_sf"/>
</dbReference>
<dbReference type="GO" id="GO:0005829">
    <property type="term" value="C:cytosol"/>
    <property type="evidence" value="ECO:0007669"/>
    <property type="project" value="UniProtKB-ARBA"/>
</dbReference>
<keyword evidence="2" id="KW-0677">Repeat</keyword>
<dbReference type="Proteomes" id="UP000232323">
    <property type="component" value="Unassembled WGS sequence"/>
</dbReference>
<feature type="repeat" description="WD" evidence="3">
    <location>
        <begin position="663"/>
        <end position="704"/>
    </location>
</feature>
<keyword evidence="1 3" id="KW-0853">WD repeat</keyword>
<evidence type="ECO:0000313" key="7">
    <source>
        <dbReference type="Proteomes" id="UP000232323"/>
    </source>
</evidence>
<gene>
    <name evidence="6" type="ORF">CEUSTIGMA_g6995.t1</name>
</gene>
<dbReference type="EMBL" id="BEGY01000043">
    <property type="protein sequence ID" value="GAX79554.1"/>
    <property type="molecule type" value="Genomic_DNA"/>
</dbReference>
<feature type="repeat" description="WD" evidence="3">
    <location>
        <begin position="447"/>
        <end position="488"/>
    </location>
</feature>
<evidence type="ECO:0000256" key="2">
    <source>
        <dbReference type="ARBA" id="ARBA00022737"/>
    </source>
</evidence>
<feature type="repeat" description="WD" evidence="3">
    <location>
        <begin position="1048"/>
        <end position="1079"/>
    </location>
</feature>
<dbReference type="InterPro" id="IPR020472">
    <property type="entry name" value="WD40_PAC1"/>
</dbReference>
<dbReference type="Gene3D" id="1.25.40.370">
    <property type="match status" value="1"/>
</dbReference>
<dbReference type="AlphaFoldDB" id="A0A250X903"/>
<feature type="compositionally biased region" description="Basic and acidic residues" evidence="4">
    <location>
        <begin position="12"/>
        <end position="24"/>
    </location>
</feature>
<dbReference type="STRING" id="1157962.A0A250X903"/>
<dbReference type="PROSITE" id="PS50082">
    <property type="entry name" value="WD_REPEATS_2"/>
    <property type="match status" value="9"/>
</dbReference>
<feature type="repeat" description="WD" evidence="3">
    <location>
        <begin position="788"/>
        <end position="829"/>
    </location>
</feature>
<proteinExistence type="predicted"/>